<keyword evidence="3 7" id="KW-1133">Transmembrane helix</keyword>
<dbReference type="PANTHER" id="PTHR11972">
    <property type="entry name" value="NADPH OXIDASE"/>
    <property type="match status" value="1"/>
</dbReference>
<accession>A0AAV6ZQ03</accession>
<dbReference type="Pfam" id="PF01794">
    <property type="entry name" value="Ferric_reduct"/>
    <property type="match status" value="1"/>
</dbReference>
<dbReference type="GO" id="GO:0006952">
    <property type="term" value="P:defense response"/>
    <property type="evidence" value="ECO:0007669"/>
    <property type="project" value="TreeGrafter"/>
</dbReference>
<keyword evidence="10" id="KW-1185">Reference proteome</keyword>
<comment type="subcellular location">
    <subcellularLocation>
        <location evidence="1">Membrane</location>
        <topology evidence="1">Multi-pass membrane protein</topology>
    </subcellularLocation>
</comment>
<evidence type="ECO:0000313" key="10">
    <source>
        <dbReference type="Proteomes" id="UP000824782"/>
    </source>
</evidence>
<dbReference type="InterPro" id="IPR001024">
    <property type="entry name" value="PLAT/LH2_dom"/>
</dbReference>
<feature type="transmembrane region" description="Helical" evidence="7">
    <location>
        <begin position="154"/>
        <end position="174"/>
    </location>
</feature>
<keyword evidence="2 7" id="KW-0812">Transmembrane</keyword>
<dbReference type="Pfam" id="PF08030">
    <property type="entry name" value="NAD_binding_6"/>
    <property type="match status" value="1"/>
</dbReference>
<evidence type="ECO:0000256" key="5">
    <source>
        <dbReference type="ARBA" id="ARBA00023136"/>
    </source>
</evidence>
<evidence type="ECO:0000256" key="1">
    <source>
        <dbReference type="ARBA" id="ARBA00004141"/>
    </source>
</evidence>
<dbReference type="GO" id="GO:0016175">
    <property type="term" value="F:superoxide-generating NAD(P)H oxidase activity"/>
    <property type="evidence" value="ECO:0007669"/>
    <property type="project" value="TreeGrafter"/>
</dbReference>
<evidence type="ECO:0000256" key="4">
    <source>
        <dbReference type="ARBA" id="ARBA00023002"/>
    </source>
</evidence>
<protein>
    <recommendedName>
        <fullName evidence="8">PLAT domain-containing protein</fullName>
    </recommendedName>
</protein>
<name>A0AAV6ZQ03_ENGPU</name>
<feature type="transmembrane region" description="Helical" evidence="7">
    <location>
        <begin position="195"/>
        <end position="213"/>
    </location>
</feature>
<dbReference type="PANTHER" id="PTHR11972:SF206">
    <property type="entry name" value="NADPH OXIDASE 4"/>
    <property type="match status" value="1"/>
</dbReference>
<gene>
    <name evidence="9" type="ORF">GDO81_024525</name>
</gene>
<keyword evidence="5 7" id="KW-0472">Membrane</keyword>
<dbReference type="GO" id="GO:0042554">
    <property type="term" value="P:superoxide anion generation"/>
    <property type="evidence" value="ECO:0007669"/>
    <property type="project" value="TreeGrafter"/>
</dbReference>
<sequence length="501" mass="57422">MAFPCNSWLYNEGFKHLFLFFWLAINTLLFWRTFSRYYSGQQYYYLHQMLGLGLCISRASASVLNFNCCLVLLPMCRTLLAVVRTSKRIVSRKTRRLLYKYKSFHAACGIAICIFSAVHVGAHIINADNFSTNYNTEYIALNVARYKNEDPRKMIFTSVPGVTGILMVLILFLMSTASTASIRASNFDIFLHTHNLFFIFYVLLLVHASGGVLKYQTNLEEHPPGCLQLNKTMKYYAPLTEPNGEAFLPNMEKLAPSPSQAHGELLINDSTLSICTKDPAFEPHFPEYIVLQCPRVSALENHPFTLTMCPTETRATFAVHIKVVGDWTGIYIDGPFGSPSEEALNYEVSLCIAGGIGVTPYASIFNQLLDKWREYKVQRLYFVWICRDIQAFLWFADLLCILHKKLWQENRPDYLNIRLYLSQTDGIQKIIGEEYQALNSRLIIGRPRWKLLFDEIAKSNRQKSVGVFCCGPKGLSKDLHKLCNRPNTYGTRFEYNKESFS</sequence>
<evidence type="ECO:0000256" key="6">
    <source>
        <dbReference type="PROSITE-ProRule" id="PRU00152"/>
    </source>
</evidence>
<feature type="transmembrane region" description="Helical" evidence="7">
    <location>
        <begin position="65"/>
        <end position="83"/>
    </location>
</feature>
<dbReference type="Pfam" id="PF08022">
    <property type="entry name" value="FAD_binding_8"/>
    <property type="match status" value="1"/>
</dbReference>
<comment type="caution">
    <text evidence="9">The sequence shown here is derived from an EMBL/GenBank/DDBJ whole genome shotgun (WGS) entry which is preliminary data.</text>
</comment>
<evidence type="ECO:0000313" key="9">
    <source>
        <dbReference type="EMBL" id="KAG8548691.1"/>
    </source>
</evidence>
<dbReference type="GO" id="GO:0043020">
    <property type="term" value="C:NADPH oxidase complex"/>
    <property type="evidence" value="ECO:0007669"/>
    <property type="project" value="TreeGrafter"/>
</dbReference>
<dbReference type="SUPFAM" id="SSF52343">
    <property type="entry name" value="Ferredoxin reductase-like, C-terminal NADP-linked domain"/>
    <property type="match status" value="1"/>
</dbReference>
<dbReference type="Gene3D" id="3.40.50.80">
    <property type="entry name" value="Nucleotide-binding domain of ferredoxin-NADP reductase (FNR) module"/>
    <property type="match status" value="1"/>
</dbReference>
<evidence type="ECO:0000256" key="3">
    <source>
        <dbReference type="ARBA" id="ARBA00022989"/>
    </source>
</evidence>
<dbReference type="InterPro" id="IPR039261">
    <property type="entry name" value="FNR_nucleotide-bd"/>
</dbReference>
<evidence type="ECO:0000256" key="7">
    <source>
        <dbReference type="SAM" id="Phobius"/>
    </source>
</evidence>
<organism evidence="9 10">
    <name type="scientific">Engystomops pustulosus</name>
    <name type="common">Tungara frog</name>
    <name type="synonym">Physalaemus pustulosus</name>
    <dbReference type="NCBI Taxonomy" id="76066"/>
    <lineage>
        <taxon>Eukaryota</taxon>
        <taxon>Metazoa</taxon>
        <taxon>Chordata</taxon>
        <taxon>Craniata</taxon>
        <taxon>Vertebrata</taxon>
        <taxon>Euteleostomi</taxon>
        <taxon>Amphibia</taxon>
        <taxon>Batrachia</taxon>
        <taxon>Anura</taxon>
        <taxon>Neobatrachia</taxon>
        <taxon>Hyloidea</taxon>
        <taxon>Leptodactylidae</taxon>
        <taxon>Leiuperinae</taxon>
        <taxon>Engystomops</taxon>
    </lineage>
</organism>
<feature type="domain" description="PLAT" evidence="8">
    <location>
        <begin position="1"/>
        <end position="23"/>
    </location>
</feature>
<evidence type="ECO:0000259" key="8">
    <source>
        <dbReference type="PROSITE" id="PS50095"/>
    </source>
</evidence>
<dbReference type="CDD" id="cd06186">
    <property type="entry name" value="NOX_Duox_like_FAD_NADP"/>
    <property type="match status" value="1"/>
</dbReference>
<reference evidence="9" key="1">
    <citation type="thesis" date="2020" institute="ProQuest LLC" country="789 East Eisenhower Parkway, Ann Arbor, MI, USA">
        <title>Comparative Genomics and Chromosome Evolution.</title>
        <authorList>
            <person name="Mudd A.B."/>
        </authorList>
    </citation>
    <scope>NUCLEOTIDE SEQUENCE</scope>
    <source>
        <strain evidence="9">237g6f4</strain>
        <tissue evidence="9">Blood</tissue>
    </source>
</reference>
<dbReference type="Proteomes" id="UP000824782">
    <property type="component" value="Unassembled WGS sequence"/>
</dbReference>
<dbReference type="FunFam" id="3.40.50.80:FF:000015">
    <property type="entry name" value="NADPH oxidase 4"/>
    <property type="match status" value="1"/>
</dbReference>
<dbReference type="EMBL" id="WNYA01000347">
    <property type="protein sequence ID" value="KAG8548691.1"/>
    <property type="molecule type" value="Genomic_DNA"/>
</dbReference>
<dbReference type="InterPro" id="IPR050369">
    <property type="entry name" value="RBOH/FRE"/>
</dbReference>
<dbReference type="InterPro" id="IPR013121">
    <property type="entry name" value="Fe_red_NAD-bd_6"/>
</dbReference>
<evidence type="ECO:0000256" key="2">
    <source>
        <dbReference type="ARBA" id="ARBA00022692"/>
    </source>
</evidence>
<dbReference type="InterPro" id="IPR013130">
    <property type="entry name" value="Fe3_Rdtase_TM_dom"/>
</dbReference>
<proteinExistence type="predicted"/>
<dbReference type="AlphaFoldDB" id="A0AAV6ZQ03"/>
<dbReference type="InterPro" id="IPR013112">
    <property type="entry name" value="FAD-bd_8"/>
</dbReference>
<keyword evidence="4" id="KW-0560">Oxidoreductase</keyword>
<feature type="transmembrane region" description="Helical" evidence="7">
    <location>
        <begin position="104"/>
        <end position="125"/>
    </location>
</feature>
<comment type="caution">
    <text evidence="6">Lacks conserved residue(s) required for the propagation of feature annotation.</text>
</comment>
<dbReference type="PROSITE" id="PS50095">
    <property type="entry name" value="PLAT"/>
    <property type="match status" value="1"/>
</dbReference>
<feature type="transmembrane region" description="Helical" evidence="7">
    <location>
        <begin position="13"/>
        <end position="31"/>
    </location>
</feature>